<dbReference type="Proteomes" id="UP001597469">
    <property type="component" value="Unassembled WGS sequence"/>
</dbReference>
<dbReference type="RefSeq" id="WP_381519912.1">
    <property type="nucleotide sequence ID" value="NZ_JBHULN010000002.1"/>
</dbReference>
<comment type="caution">
    <text evidence="2">The sequence shown here is derived from an EMBL/GenBank/DDBJ whole genome shotgun (WGS) entry which is preliminary data.</text>
</comment>
<evidence type="ECO:0000313" key="2">
    <source>
        <dbReference type="EMBL" id="MFD2569967.1"/>
    </source>
</evidence>
<dbReference type="EMBL" id="JBHULN010000002">
    <property type="protein sequence ID" value="MFD2569967.1"/>
    <property type="molecule type" value="Genomic_DNA"/>
</dbReference>
<feature type="compositionally biased region" description="Basic and acidic residues" evidence="1">
    <location>
        <begin position="348"/>
        <end position="374"/>
    </location>
</feature>
<name>A0ABW5LYZ4_9BACT</name>
<keyword evidence="3" id="KW-1185">Reference proteome</keyword>
<accession>A0ABW5LYZ4</accession>
<sequence length="527" mass="60433">MTTCYPWGRIHAGRVHYAMFDGIKIQDVSVAVDSLLKNDRLTFGALVDGQTGVVLNPVREADDRGLTFRLVPRRTGQRYRVEVKGSLHKFYNNGIHNADQYTANDLLLTLDQLVNDYGFNLFDSVINNLEFGVNLELPFPVSQVLDNLICYKNQPFAKDCHSPTPYYICDRQRYAVKLYDKGKQKGLDGDLLRFEIRVRKMRYFDGTDVQLRTLADLLNVANYRPLGALLVGAFNEILFDDLAINSKTLTVKERAIYQQCRNPRYWHTPDSLTPRQAAAHRQQLSRNKDRFRTLLNQHGSNWHCDVSTLIEQTWLQLTAVDDKLLTRFNDCKTVRQNGSKPDICNTKVDSRNSEETARDQGETCHKLTDPTPPDCHELTDPSNGGMSQINPLYSEVLCDKGKPGHPSQPGAVVCPVTGVTIDRPQPGQRFVSAAMLRNNDDLMLTLDHQHRQYAKGSKEDEYSRAAHNVRNQDSNRRNNLRRRLSRSLYEREGQQQFLFPLSEMIHLTDEERAILDYWKGTPYEVKI</sequence>
<feature type="region of interest" description="Disordered" evidence="1">
    <location>
        <begin position="345"/>
        <end position="374"/>
    </location>
</feature>
<organism evidence="2 3">
    <name type="scientific">Spirosoma soli</name>
    <dbReference type="NCBI Taxonomy" id="1770529"/>
    <lineage>
        <taxon>Bacteria</taxon>
        <taxon>Pseudomonadati</taxon>
        <taxon>Bacteroidota</taxon>
        <taxon>Cytophagia</taxon>
        <taxon>Cytophagales</taxon>
        <taxon>Cytophagaceae</taxon>
        <taxon>Spirosoma</taxon>
    </lineage>
</organism>
<reference evidence="3" key="1">
    <citation type="journal article" date="2019" name="Int. J. Syst. Evol. Microbiol.">
        <title>The Global Catalogue of Microorganisms (GCM) 10K type strain sequencing project: providing services to taxonomists for standard genome sequencing and annotation.</title>
        <authorList>
            <consortium name="The Broad Institute Genomics Platform"/>
            <consortium name="The Broad Institute Genome Sequencing Center for Infectious Disease"/>
            <person name="Wu L."/>
            <person name="Ma J."/>
        </authorList>
    </citation>
    <scope>NUCLEOTIDE SEQUENCE [LARGE SCALE GENOMIC DNA]</scope>
    <source>
        <strain evidence="3">KCTC 42805</strain>
    </source>
</reference>
<evidence type="ECO:0000313" key="3">
    <source>
        <dbReference type="Proteomes" id="UP001597469"/>
    </source>
</evidence>
<proteinExistence type="predicted"/>
<evidence type="ECO:0000256" key="1">
    <source>
        <dbReference type="SAM" id="MobiDB-lite"/>
    </source>
</evidence>
<gene>
    <name evidence="2" type="ORF">ACFSUS_04935</name>
</gene>
<protein>
    <recommendedName>
        <fullName evidence="4">Replication initiation factor domain-containing protein</fullName>
    </recommendedName>
</protein>
<evidence type="ECO:0008006" key="4">
    <source>
        <dbReference type="Google" id="ProtNLM"/>
    </source>
</evidence>